<evidence type="ECO:0000313" key="1">
    <source>
        <dbReference type="Ensembl" id="ENSTGEP00000013663.1"/>
    </source>
</evidence>
<evidence type="ECO:0000313" key="2">
    <source>
        <dbReference type="Proteomes" id="UP000694411"/>
    </source>
</evidence>
<dbReference type="AlphaFoldDB" id="A0A8D2F259"/>
<keyword evidence="2" id="KW-1185">Reference proteome</keyword>
<accession>A0A8D2F259</accession>
<sequence>QDSAFSAVVLKLTSALPELTMYSLFVGGGLEGGEASWLSGEATTAEASCFGGNLVWLYNPGWSAMAPSQLIATSASWVQVILLPQPPE</sequence>
<reference evidence="1" key="2">
    <citation type="submission" date="2025-08" db="UniProtKB">
        <authorList>
            <consortium name="Ensembl"/>
        </authorList>
    </citation>
    <scope>IDENTIFICATION</scope>
</reference>
<dbReference type="Ensembl" id="ENSTGET00000016396.1">
    <property type="protein sequence ID" value="ENSTGEP00000013663.1"/>
    <property type="gene ID" value="ENSTGEG00000011090.1"/>
</dbReference>
<reference evidence="1" key="1">
    <citation type="submission" date="2018-05" db="EMBL/GenBank/DDBJ databases">
        <title>Whole genome of Theropithecus gelada.</title>
        <authorList>
            <person name="Chiou K.L."/>
            <person name="Snyder-Mackler N."/>
        </authorList>
    </citation>
    <scope>NUCLEOTIDE SEQUENCE [LARGE SCALE GENOMIC DNA]</scope>
</reference>
<protein>
    <submittedName>
        <fullName evidence="1">Uncharacterized protein</fullName>
    </submittedName>
</protein>
<proteinExistence type="predicted"/>
<dbReference type="Proteomes" id="UP000694411">
    <property type="component" value="Chromosome 7b"/>
</dbReference>
<organism evidence="1 2">
    <name type="scientific">Theropithecus gelada</name>
    <name type="common">Gelada baboon</name>
    <dbReference type="NCBI Taxonomy" id="9565"/>
    <lineage>
        <taxon>Eukaryota</taxon>
        <taxon>Metazoa</taxon>
        <taxon>Chordata</taxon>
        <taxon>Craniata</taxon>
        <taxon>Vertebrata</taxon>
        <taxon>Euteleostomi</taxon>
        <taxon>Mammalia</taxon>
        <taxon>Eutheria</taxon>
        <taxon>Euarchontoglires</taxon>
        <taxon>Primates</taxon>
        <taxon>Haplorrhini</taxon>
        <taxon>Catarrhini</taxon>
        <taxon>Cercopithecidae</taxon>
        <taxon>Cercopithecinae</taxon>
        <taxon>Theropithecus</taxon>
    </lineage>
</organism>
<name>A0A8D2F259_THEGE</name>
<reference evidence="1" key="3">
    <citation type="submission" date="2025-09" db="UniProtKB">
        <authorList>
            <consortium name="Ensembl"/>
        </authorList>
    </citation>
    <scope>IDENTIFICATION</scope>
</reference>